<keyword evidence="5" id="KW-0547">Nucleotide-binding</keyword>
<evidence type="ECO:0000256" key="9">
    <source>
        <dbReference type="SAM" id="MobiDB-lite"/>
    </source>
</evidence>
<feature type="transmembrane region" description="Helical" evidence="10">
    <location>
        <begin position="115"/>
        <end position="131"/>
    </location>
</feature>
<evidence type="ECO:0000256" key="8">
    <source>
        <dbReference type="ARBA" id="ARBA00023012"/>
    </source>
</evidence>
<feature type="transmembrane region" description="Helical" evidence="10">
    <location>
        <begin position="196"/>
        <end position="214"/>
    </location>
</feature>
<keyword evidence="13" id="KW-1185">Reference proteome</keyword>
<sequence>MRAGVTTNVVDPLREGAGRGSDAYGGGMSDHTGSPAPSSPRPWDPPGDGAGGRSAAPRPATALLVCVLAVVAAANGVFCLVVIEDADVAAVLAGAVAMAAASAVLVPLGPRFPGAVAVAVVLAAALPYLVDSDWRELALAGGLVWPVLALAWSAANLVRRARGPRGAAAGAVAFAGYAVFVAVVRGAEGPALVEALNASAPVLGGAALALYGRLAQARAERARQEERERALLAERARIDERRRLAREMHDVVSHQVSLIVLQAGALASTSADPGVREIADRIRAAGGRAVDELREMVGVLNDPSSVRPDPPESFGPAADVPDPLGPVAEAGDAGQRVELTVRGDLAGLPPHVARALHRVVQESLTNARKHAPGAAVGLTVARNPDAVLVEAVNPVDDGLSGPLIEGTGTGLEGLRHRVEMLDGSLRAGREGDGFRVAAVVPLPGGPDGPDTGTGTGGRR</sequence>
<evidence type="ECO:0000256" key="2">
    <source>
        <dbReference type="ARBA" id="ARBA00012438"/>
    </source>
</evidence>
<dbReference type="GO" id="GO:0000155">
    <property type="term" value="F:phosphorelay sensor kinase activity"/>
    <property type="evidence" value="ECO:0007669"/>
    <property type="project" value="InterPro"/>
</dbReference>
<dbReference type="PANTHER" id="PTHR24421:SF10">
    <property type="entry name" value="NITRATE_NITRITE SENSOR PROTEIN NARQ"/>
    <property type="match status" value="1"/>
</dbReference>
<evidence type="ECO:0000256" key="4">
    <source>
        <dbReference type="ARBA" id="ARBA00022679"/>
    </source>
</evidence>
<dbReference type="Gene3D" id="1.20.5.1930">
    <property type="match status" value="1"/>
</dbReference>
<dbReference type="Gene3D" id="3.30.565.10">
    <property type="entry name" value="Histidine kinase-like ATPase, C-terminal domain"/>
    <property type="match status" value="1"/>
</dbReference>
<dbReference type="GO" id="GO:0016020">
    <property type="term" value="C:membrane"/>
    <property type="evidence" value="ECO:0007669"/>
    <property type="project" value="InterPro"/>
</dbReference>
<dbReference type="Pfam" id="PF07730">
    <property type="entry name" value="HisKA_3"/>
    <property type="match status" value="1"/>
</dbReference>
<proteinExistence type="predicted"/>
<protein>
    <recommendedName>
        <fullName evidence="2">histidine kinase</fullName>
        <ecNumber evidence="2">2.7.13.3</ecNumber>
    </recommendedName>
</protein>
<feature type="transmembrane region" description="Helical" evidence="10">
    <location>
        <begin position="167"/>
        <end position="184"/>
    </location>
</feature>
<evidence type="ECO:0000313" key="13">
    <source>
        <dbReference type="Proteomes" id="UP000184452"/>
    </source>
</evidence>
<evidence type="ECO:0000256" key="5">
    <source>
        <dbReference type="ARBA" id="ARBA00022741"/>
    </source>
</evidence>
<dbReference type="OrthoDB" id="227596at2"/>
<reference evidence="12 13" key="1">
    <citation type="submission" date="2016-11" db="EMBL/GenBank/DDBJ databases">
        <authorList>
            <person name="Jaros S."/>
            <person name="Januszkiewicz K."/>
            <person name="Wedrychowicz H."/>
        </authorList>
    </citation>
    <scope>NUCLEOTIDE SEQUENCE [LARGE SCALE GENOMIC DNA]</scope>
    <source>
        <strain evidence="12 13">CGMCC 4.5723</strain>
    </source>
</reference>
<evidence type="ECO:0000256" key="1">
    <source>
        <dbReference type="ARBA" id="ARBA00000085"/>
    </source>
</evidence>
<evidence type="ECO:0000313" key="12">
    <source>
        <dbReference type="EMBL" id="SHK64428.1"/>
    </source>
</evidence>
<organism evidence="12 13">
    <name type="scientific">Nocardiopsis flavescens</name>
    <dbReference type="NCBI Taxonomy" id="758803"/>
    <lineage>
        <taxon>Bacteria</taxon>
        <taxon>Bacillati</taxon>
        <taxon>Actinomycetota</taxon>
        <taxon>Actinomycetes</taxon>
        <taxon>Streptosporangiales</taxon>
        <taxon>Nocardiopsidaceae</taxon>
        <taxon>Nocardiopsis</taxon>
    </lineage>
</organism>
<keyword evidence="10" id="KW-0812">Transmembrane</keyword>
<keyword evidence="6 12" id="KW-0418">Kinase</keyword>
<gene>
    <name evidence="12" type="ORF">SAMN05421803_12629</name>
</gene>
<keyword evidence="10" id="KW-1133">Transmembrane helix</keyword>
<evidence type="ECO:0000256" key="10">
    <source>
        <dbReference type="SAM" id="Phobius"/>
    </source>
</evidence>
<keyword evidence="4" id="KW-0808">Transferase</keyword>
<evidence type="ECO:0000256" key="3">
    <source>
        <dbReference type="ARBA" id="ARBA00022553"/>
    </source>
</evidence>
<comment type="catalytic activity">
    <reaction evidence="1">
        <text>ATP + protein L-histidine = ADP + protein N-phospho-L-histidine.</text>
        <dbReference type="EC" id="2.7.13.3"/>
    </reaction>
</comment>
<evidence type="ECO:0000256" key="7">
    <source>
        <dbReference type="ARBA" id="ARBA00022840"/>
    </source>
</evidence>
<feature type="domain" description="Signal transduction histidine kinase subgroup 3 dimerisation and phosphoacceptor" evidence="11">
    <location>
        <begin position="240"/>
        <end position="303"/>
    </location>
</feature>
<dbReference type="Proteomes" id="UP000184452">
    <property type="component" value="Unassembled WGS sequence"/>
</dbReference>
<dbReference type="STRING" id="758803.SAMN05421803_12629"/>
<dbReference type="GO" id="GO:0046983">
    <property type="term" value="F:protein dimerization activity"/>
    <property type="evidence" value="ECO:0007669"/>
    <property type="project" value="InterPro"/>
</dbReference>
<dbReference type="CDD" id="cd16917">
    <property type="entry name" value="HATPase_UhpB-NarQ-NarX-like"/>
    <property type="match status" value="1"/>
</dbReference>
<evidence type="ECO:0000256" key="6">
    <source>
        <dbReference type="ARBA" id="ARBA00022777"/>
    </source>
</evidence>
<feature type="transmembrane region" description="Helical" evidence="10">
    <location>
        <begin position="137"/>
        <end position="155"/>
    </location>
</feature>
<dbReference type="AlphaFoldDB" id="A0A1M6U5R1"/>
<dbReference type="EMBL" id="FQZK01000026">
    <property type="protein sequence ID" value="SHK64428.1"/>
    <property type="molecule type" value="Genomic_DNA"/>
</dbReference>
<dbReference type="PANTHER" id="PTHR24421">
    <property type="entry name" value="NITRATE/NITRITE SENSOR PROTEIN NARX-RELATED"/>
    <property type="match status" value="1"/>
</dbReference>
<feature type="transmembrane region" description="Helical" evidence="10">
    <location>
        <begin position="89"/>
        <end position="108"/>
    </location>
</feature>
<keyword evidence="8" id="KW-0902">Two-component regulatory system</keyword>
<dbReference type="InterPro" id="IPR011712">
    <property type="entry name" value="Sig_transdc_His_kin_sub3_dim/P"/>
</dbReference>
<keyword evidence="10" id="KW-0472">Membrane</keyword>
<dbReference type="SUPFAM" id="SSF55874">
    <property type="entry name" value="ATPase domain of HSP90 chaperone/DNA topoisomerase II/histidine kinase"/>
    <property type="match status" value="1"/>
</dbReference>
<dbReference type="GO" id="GO:0005524">
    <property type="term" value="F:ATP binding"/>
    <property type="evidence" value="ECO:0007669"/>
    <property type="project" value="UniProtKB-KW"/>
</dbReference>
<feature type="region of interest" description="Disordered" evidence="9">
    <location>
        <begin position="1"/>
        <end position="54"/>
    </location>
</feature>
<dbReference type="InterPro" id="IPR036890">
    <property type="entry name" value="HATPase_C_sf"/>
</dbReference>
<name>A0A1M6U5R1_9ACTN</name>
<feature type="transmembrane region" description="Helical" evidence="10">
    <location>
        <begin position="62"/>
        <end position="83"/>
    </location>
</feature>
<dbReference type="InterPro" id="IPR050482">
    <property type="entry name" value="Sensor_HK_TwoCompSys"/>
</dbReference>
<evidence type="ECO:0000259" key="11">
    <source>
        <dbReference type="Pfam" id="PF07730"/>
    </source>
</evidence>
<keyword evidence="7" id="KW-0067">ATP-binding</keyword>
<accession>A0A1M6U5R1</accession>
<dbReference type="EC" id="2.7.13.3" evidence="2"/>
<keyword evidence="3" id="KW-0597">Phosphoprotein</keyword>